<gene>
    <name evidence="1" type="ORF">PGTUg99_013429</name>
</gene>
<protein>
    <submittedName>
        <fullName evidence="1">Uncharacterized protein</fullName>
    </submittedName>
</protein>
<organism evidence="1 2">
    <name type="scientific">Puccinia graminis f. sp. tritici</name>
    <dbReference type="NCBI Taxonomy" id="56615"/>
    <lineage>
        <taxon>Eukaryota</taxon>
        <taxon>Fungi</taxon>
        <taxon>Dikarya</taxon>
        <taxon>Basidiomycota</taxon>
        <taxon>Pucciniomycotina</taxon>
        <taxon>Pucciniomycetes</taxon>
        <taxon>Pucciniales</taxon>
        <taxon>Pucciniaceae</taxon>
        <taxon>Puccinia</taxon>
    </lineage>
</organism>
<dbReference type="EMBL" id="VDEP01000213">
    <property type="protein sequence ID" value="KAA1122980.1"/>
    <property type="molecule type" value="Genomic_DNA"/>
</dbReference>
<evidence type="ECO:0000313" key="1">
    <source>
        <dbReference type="EMBL" id="KAA1122980.1"/>
    </source>
</evidence>
<sequence length="236" mass="27743">MKAKLLPSMKKGWLPKDDLEHEEFSQNHGFSQEKLKSQLIELDKSSEDLQSAFHFFEYQLQAAQRDNSKRLSVFIQDSELALELQRKMVTLQHLKLEELGISKSPGSNSRGTLDGQDQGNQNLQDILDSIIDEIKKIVMDCKSEFPDYSTSYENHDIHEKRHIFTYSWFMIEFLFRNNLIDKEVIRKIFQADRSLWLLILPDFLRILERHAPDAHKGMSHITSQPFWKSRFHFCAG</sequence>
<reference evidence="1 2" key="1">
    <citation type="submission" date="2019-05" db="EMBL/GenBank/DDBJ databases">
        <title>Emergence of the Ug99 lineage of the wheat stem rust pathogen through somatic hybridization.</title>
        <authorList>
            <person name="Li F."/>
            <person name="Upadhyaya N.M."/>
            <person name="Sperschneider J."/>
            <person name="Matny O."/>
            <person name="Nguyen-Phuc H."/>
            <person name="Mago R."/>
            <person name="Raley C."/>
            <person name="Miller M.E."/>
            <person name="Silverstein K.A.T."/>
            <person name="Henningsen E."/>
            <person name="Hirsch C.D."/>
            <person name="Visser B."/>
            <person name="Pretorius Z.A."/>
            <person name="Steffenson B.J."/>
            <person name="Schwessinger B."/>
            <person name="Dodds P.N."/>
            <person name="Figueroa M."/>
        </authorList>
    </citation>
    <scope>NUCLEOTIDE SEQUENCE [LARGE SCALE GENOMIC DNA]</scope>
    <source>
        <strain evidence="1 2">Ug99</strain>
    </source>
</reference>
<dbReference type="Proteomes" id="UP000325313">
    <property type="component" value="Unassembled WGS sequence"/>
</dbReference>
<proteinExistence type="predicted"/>
<accession>A0A5B0RBD8</accession>
<dbReference type="AlphaFoldDB" id="A0A5B0RBD8"/>
<name>A0A5B0RBD8_PUCGR</name>
<comment type="caution">
    <text evidence="1">The sequence shown here is derived from an EMBL/GenBank/DDBJ whole genome shotgun (WGS) entry which is preliminary data.</text>
</comment>
<evidence type="ECO:0000313" key="2">
    <source>
        <dbReference type="Proteomes" id="UP000325313"/>
    </source>
</evidence>